<sequence>MSTFYMSVKYQNKHLILHVPMSWSVGRMKELILLYHSESPSIRSQVLSYKGQVLQNIDLLANIFNNDNRPELEMKIEAVEDIPDHLSGYKSELFKIREEEYIRKYDIAKQLLLDTHHKSQESSVIPEHSVLNSLPLLHPETYKRVNFLTSAEKPRKIRLRKVPFSIYFDFFTIFRWAFFVLVARMYLGTSIPMIYYVFILACYILNVRLKIERHREKELKKLPRDYLMKILPERYNVQTENTQKKGVVVVVYESFRGFFASLLPWFDPVAYANQRNILVN</sequence>
<keyword evidence="1" id="KW-0472">Membrane</keyword>
<dbReference type="Gene3D" id="3.10.20.90">
    <property type="entry name" value="Phosphatidylinositol 3-kinase Catalytic Subunit, Chain A, domain 1"/>
    <property type="match status" value="1"/>
</dbReference>
<organism evidence="2 3">
    <name type="scientific">Stentor coeruleus</name>
    <dbReference type="NCBI Taxonomy" id="5963"/>
    <lineage>
        <taxon>Eukaryota</taxon>
        <taxon>Sar</taxon>
        <taxon>Alveolata</taxon>
        <taxon>Ciliophora</taxon>
        <taxon>Postciliodesmatophora</taxon>
        <taxon>Heterotrichea</taxon>
        <taxon>Heterotrichida</taxon>
        <taxon>Stentoridae</taxon>
        <taxon>Stentor</taxon>
    </lineage>
</organism>
<accession>A0A1R2BDN4</accession>
<reference evidence="2 3" key="1">
    <citation type="submission" date="2016-11" db="EMBL/GenBank/DDBJ databases">
        <title>The macronuclear genome of Stentor coeruleus: a giant cell with tiny introns.</title>
        <authorList>
            <person name="Slabodnick M."/>
            <person name="Ruby J.G."/>
            <person name="Reiff S.B."/>
            <person name="Swart E.C."/>
            <person name="Gosai S."/>
            <person name="Prabakaran S."/>
            <person name="Witkowska E."/>
            <person name="Larue G.E."/>
            <person name="Fisher S."/>
            <person name="Freeman R.M."/>
            <person name="Gunawardena J."/>
            <person name="Chu W."/>
            <person name="Stover N.A."/>
            <person name="Gregory B.D."/>
            <person name="Nowacki M."/>
            <person name="Derisi J."/>
            <person name="Roy S.W."/>
            <person name="Marshall W.F."/>
            <person name="Sood P."/>
        </authorList>
    </citation>
    <scope>NUCLEOTIDE SEQUENCE [LARGE SCALE GENOMIC DNA]</scope>
    <source>
        <strain evidence="2">WM001</strain>
    </source>
</reference>
<feature type="transmembrane region" description="Helical" evidence="1">
    <location>
        <begin position="193"/>
        <end position="211"/>
    </location>
</feature>
<comment type="caution">
    <text evidence="2">The sequence shown here is derived from an EMBL/GenBank/DDBJ whole genome shotgun (WGS) entry which is preliminary data.</text>
</comment>
<protein>
    <recommendedName>
        <fullName evidence="4">Ubiquitin-like domain-containing protein</fullName>
    </recommendedName>
</protein>
<keyword evidence="1" id="KW-0812">Transmembrane</keyword>
<evidence type="ECO:0000313" key="3">
    <source>
        <dbReference type="Proteomes" id="UP000187209"/>
    </source>
</evidence>
<dbReference type="Proteomes" id="UP000187209">
    <property type="component" value="Unassembled WGS sequence"/>
</dbReference>
<dbReference type="AlphaFoldDB" id="A0A1R2BDN4"/>
<dbReference type="SUPFAM" id="SSF54236">
    <property type="entry name" value="Ubiquitin-like"/>
    <property type="match status" value="1"/>
</dbReference>
<name>A0A1R2BDN4_9CILI</name>
<keyword evidence="1" id="KW-1133">Transmembrane helix</keyword>
<proteinExistence type="predicted"/>
<gene>
    <name evidence="2" type="ORF">SteCoe_26095</name>
</gene>
<dbReference type="EMBL" id="MPUH01000723">
    <property type="protein sequence ID" value="OMJ74888.1"/>
    <property type="molecule type" value="Genomic_DNA"/>
</dbReference>
<evidence type="ECO:0008006" key="4">
    <source>
        <dbReference type="Google" id="ProtNLM"/>
    </source>
</evidence>
<keyword evidence="3" id="KW-1185">Reference proteome</keyword>
<evidence type="ECO:0000313" key="2">
    <source>
        <dbReference type="EMBL" id="OMJ74888.1"/>
    </source>
</evidence>
<dbReference type="OrthoDB" id="318499at2759"/>
<evidence type="ECO:0000256" key="1">
    <source>
        <dbReference type="SAM" id="Phobius"/>
    </source>
</evidence>
<dbReference type="InterPro" id="IPR029071">
    <property type="entry name" value="Ubiquitin-like_domsf"/>
</dbReference>
<feature type="transmembrane region" description="Helical" evidence="1">
    <location>
        <begin position="164"/>
        <end position="187"/>
    </location>
</feature>